<dbReference type="Proteomes" id="UP000267352">
    <property type="component" value="Segment"/>
</dbReference>
<proteinExistence type="predicted"/>
<name>A0A2I6SBT2_9VIRU</name>
<sequence>MDAIDEEAREEYGNEIGRIGDKSTCLVFALSARDFFLTNRFNEDTPIFWYRKRNQIHVFKLLYNER</sequence>
<evidence type="ECO:0000313" key="1">
    <source>
        <dbReference type="EMBL" id="AUO15027.1"/>
    </source>
</evidence>
<accession>A0A2I6SBT2</accession>
<organism evidence="1">
    <name type="scientific">White spot syndrome virus</name>
    <dbReference type="NCBI Taxonomy" id="342409"/>
    <lineage>
        <taxon>Viruses</taxon>
        <taxon>Viruses incertae sedis</taxon>
        <taxon>Naldaviricetes</taxon>
        <taxon>Nimaviridae</taxon>
        <taxon>Whispovirus</taxon>
    </lineage>
</organism>
<reference evidence="1" key="1">
    <citation type="submission" date="2017-12" db="EMBL/GenBank/DDBJ databases">
        <authorList>
            <person name="Katneni V.K."/>
            <person name="Shekhar M.S."/>
            <person name="Otta S.K."/>
            <person name="Karthic K."/>
            <person name="Jangam A.K."/>
            <person name="Gopikrishna G."/>
            <person name="Vijayan K.K."/>
        </authorList>
    </citation>
    <scope>NUCLEOTIDE SEQUENCE [LARGE SCALE GENOMIC DNA]</scope>
    <source>
        <strain evidence="1">IN_AP4RU</strain>
    </source>
</reference>
<reference evidence="1" key="2">
    <citation type="journal article" date="2018" name="Genome Announc.">
        <title>First Report of a Complete Genome Sequence of White spot syndrome virus from India.</title>
        <authorList>
            <person name="Vinaya Kumar K."/>
            <person name="Shekhar M.S."/>
            <person name="Otta S.K."/>
            <person name="Karthic K."/>
            <person name="Ashok Kumar J."/>
            <person name="Gopikrishna G."/>
            <person name="Vijayan K.K."/>
        </authorList>
    </citation>
    <scope>NUCLEOTIDE SEQUENCE</scope>
    <source>
        <strain evidence="1">IN_AP4RU</strain>
    </source>
</reference>
<protein>
    <submittedName>
        <fullName evidence="1">WSSV195</fullName>
    </submittedName>
</protein>
<dbReference type="EMBL" id="MG702567">
    <property type="protein sequence ID" value="AUO15027.1"/>
    <property type="molecule type" value="Genomic_DNA"/>
</dbReference>